<sequence length="112" mass="12443">MGNYLPHDHSFPNNKNPPGATLLTLNQSWLQSRTAFKLNPEIRDAHNPNNYSSMFAVLKGDVMSKAISLSQRDHRHCAAGGRTPVSIAKVTGRSCAYQGTLPSSRLLRFFFL</sequence>
<name>A0A3M7M2L8_9PLEO</name>
<proteinExistence type="predicted"/>
<accession>A0A3M7M2L8</accession>
<dbReference type="AlphaFoldDB" id="A0A3M7M2L8"/>
<evidence type="ECO:0000313" key="1">
    <source>
        <dbReference type="EMBL" id="RMZ68721.1"/>
    </source>
</evidence>
<keyword evidence="2" id="KW-1185">Reference proteome</keyword>
<organism evidence="1 2">
    <name type="scientific">Pyrenophora seminiperda CCB06</name>
    <dbReference type="NCBI Taxonomy" id="1302712"/>
    <lineage>
        <taxon>Eukaryota</taxon>
        <taxon>Fungi</taxon>
        <taxon>Dikarya</taxon>
        <taxon>Ascomycota</taxon>
        <taxon>Pezizomycotina</taxon>
        <taxon>Dothideomycetes</taxon>
        <taxon>Pleosporomycetidae</taxon>
        <taxon>Pleosporales</taxon>
        <taxon>Pleosporineae</taxon>
        <taxon>Pleosporaceae</taxon>
        <taxon>Pyrenophora</taxon>
    </lineage>
</organism>
<gene>
    <name evidence="1" type="ORF">GMOD_00002536</name>
</gene>
<dbReference type="EMBL" id="KE747817">
    <property type="protein sequence ID" value="RMZ68721.1"/>
    <property type="molecule type" value="Genomic_DNA"/>
</dbReference>
<reference evidence="1 2" key="1">
    <citation type="journal article" date="2014" name="PLoS ONE">
        <title>De novo Genome Assembly of the Fungal Plant Pathogen Pyrenophora semeniperda.</title>
        <authorList>
            <person name="Soliai M.M."/>
            <person name="Meyer S.E."/>
            <person name="Udall J.A."/>
            <person name="Elzinga D.E."/>
            <person name="Hermansen R.A."/>
            <person name="Bodily P.M."/>
            <person name="Hart A.A."/>
            <person name="Coleman C.E."/>
        </authorList>
    </citation>
    <scope>NUCLEOTIDE SEQUENCE [LARGE SCALE GENOMIC DNA]</scope>
    <source>
        <strain evidence="1 2">CCB06</strain>
        <tissue evidence="1">Mycelium</tissue>
    </source>
</reference>
<evidence type="ECO:0000313" key="2">
    <source>
        <dbReference type="Proteomes" id="UP000265663"/>
    </source>
</evidence>
<protein>
    <submittedName>
        <fullName evidence="1">Uncharacterized protein</fullName>
    </submittedName>
</protein>
<dbReference type="Proteomes" id="UP000265663">
    <property type="component" value="Unassembled WGS sequence"/>
</dbReference>